<comment type="subcellular location">
    <subcellularLocation>
        <location evidence="1">Nucleus</location>
    </subcellularLocation>
</comment>
<sequence length="309" mass="34887">MEEFTEEHAKQLLSKEWLAKSDSGNSKPYLMKCGYSPADTSCFMMITDTKSVWGEVLNSTQLIRRWRKCNPDSPQQFESNTVEELWREQVLDLLSRIHTIGAMADASFESVHTNYSVRHVSSVPLMVITSLKAHYISQDAAFELDCGTLKWRWETCFLGHTRSSDIISQHLIFPLISLSHMTFSSSEAVGEVAETEVEKSIDKLGRTSRRTPDVHIKNAMSKPRLVSSIRRMTAMFNFISDLPPVISNAEKPDLQIEFPDEVKDSSSNPPPNPSMRSAREPLPVVSQFESLSHTEFNLDAHHQGGTTNP</sequence>
<dbReference type="OrthoDB" id="3184250at2759"/>
<dbReference type="InterPro" id="IPR015381">
    <property type="entry name" value="XLF-like_N"/>
</dbReference>
<evidence type="ECO:0000256" key="1">
    <source>
        <dbReference type="ARBA" id="ARBA00004123"/>
    </source>
</evidence>
<dbReference type="InterPro" id="IPR038051">
    <property type="entry name" value="XRCC4-like_N_sf"/>
</dbReference>
<keyword evidence="3" id="KW-0234">DNA repair</keyword>
<dbReference type="Proteomes" id="UP000284842">
    <property type="component" value="Unassembled WGS sequence"/>
</dbReference>
<dbReference type="GO" id="GO:0005634">
    <property type="term" value="C:nucleus"/>
    <property type="evidence" value="ECO:0007669"/>
    <property type="project" value="UniProtKB-SubCell"/>
</dbReference>
<dbReference type="GO" id="GO:0006303">
    <property type="term" value="P:double-strand break repair via nonhomologous end joining"/>
    <property type="evidence" value="ECO:0007669"/>
    <property type="project" value="UniProtKB-ARBA"/>
</dbReference>
<evidence type="ECO:0000256" key="5">
    <source>
        <dbReference type="SAM" id="MobiDB-lite"/>
    </source>
</evidence>
<dbReference type="Pfam" id="PF09302">
    <property type="entry name" value="XLF"/>
    <property type="match status" value="1"/>
</dbReference>
<evidence type="ECO:0000313" key="7">
    <source>
        <dbReference type="EMBL" id="PPQ99156.1"/>
    </source>
</evidence>
<evidence type="ECO:0000259" key="6">
    <source>
        <dbReference type="Pfam" id="PF09302"/>
    </source>
</evidence>
<comment type="caution">
    <text evidence="7">The sequence shown here is derived from an EMBL/GenBank/DDBJ whole genome shotgun (WGS) entry which is preliminary data.</text>
</comment>
<evidence type="ECO:0000313" key="8">
    <source>
        <dbReference type="Proteomes" id="UP000284842"/>
    </source>
</evidence>
<evidence type="ECO:0000256" key="4">
    <source>
        <dbReference type="ARBA" id="ARBA00023242"/>
    </source>
</evidence>
<dbReference type="Gene3D" id="2.170.210.10">
    <property type="entry name" value="DNA double-strand break repair and VJ recombination XRCC4, N-terminal"/>
    <property type="match status" value="1"/>
</dbReference>
<feature type="region of interest" description="Disordered" evidence="5">
    <location>
        <begin position="260"/>
        <end position="283"/>
    </location>
</feature>
<name>A0A409Y7W4_9AGAR</name>
<evidence type="ECO:0000256" key="3">
    <source>
        <dbReference type="ARBA" id="ARBA00023204"/>
    </source>
</evidence>
<protein>
    <recommendedName>
        <fullName evidence="6">XLF-like N-terminal domain-containing protein</fullName>
    </recommendedName>
</protein>
<evidence type="ECO:0000256" key="2">
    <source>
        <dbReference type="ARBA" id="ARBA00022763"/>
    </source>
</evidence>
<feature type="domain" description="XLF-like N-terminal" evidence="6">
    <location>
        <begin position="17"/>
        <end position="87"/>
    </location>
</feature>
<accession>A0A409Y7W4</accession>
<keyword evidence="2" id="KW-0227">DNA damage</keyword>
<dbReference type="AlphaFoldDB" id="A0A409Y7W4"/>
<keyword evidence="8" id="KW-1185">Reference proteome</keyword>
<gene>
    <name evidence="7" type="ORF">CVT24_009346</name>
</gene>
<reference evidence="7 8" key="1">
    <citation type="journal article" date="2018" name="Evol. Lett.">
        <title>Horizontal gene cluster transfer increased hallucinogenic mushroom diversity.</title>
        <authorList>
            <person name="Reynolds H.T."/>
            <person name="Vijayakumar V."/>
            <person name="Gluck-Thaler E."/>
            <person name="Korotkin H.B."/>
            <person name="Matheny P.B."/>
            <person name="Slot J.C."/>
        </authorList>
    </citation>
    <scope>NUCLEOTIDE SEQUENCE [LARGE SCALE GENOMIC DNA]</scope>
    <source>
        <strain evidence="7 8">2629</strain>
    </source>
</reference>
<dbReference type="InParanoid" id="A0A409Y7W4"/>
<dbReference type="EMBL" id="NHTK01001368">
    <property type="protein sequence ID" value="PPQ99156.1"/>
    <property type="molecule type" value="Genomic_DNA"/>
</dbReference>
<keyword evidence="4" id="KW-0539">Nucleus</keyword>
<proteinExistence type="predicted"/>
<organism evidence="7 8">
    <name type="scientific">Panaeolus cyanescens</name>
    <dbReference type="NCBI Taxonomy" id="181874"/>
    <lineage>
        <taxon>Eukaryota</taxon>
        <taxon>Fungi</taxon>
        <taxon>Dikarya</taxon>
        <taxon>Basidiomycota</taxon>
        <taxon>Agaricomycotina</taxon>
        <taxon>Agaricomycetes</taxon>
        <taxon>Agaricomycetidae</taxon>
        <taxon>Agaricales</taxon>
        <taxon>Agaricineae</taxon>
        <taxon>Galeropsidaceae</taxon>
        <taxon>Panaeolus</taxon>
    </lineage>
</organism>